<sequence length="136" mass="15252">MFHALLYVNEDYVMLASLVEDTGSNRFIRTKHIGCDKPMLYSINLSQLTKVKIKDITSADHMKIAALVNGQGDLKLVFYNNRDNTAPCQSVTDIEYASPQMDLVQQSKNKLEIKLKQKDAAGDEDSQSDMFGFGDV</sequence>
<dbReference type="EMBL" id="CP041153">
    <property type="protein sequence ID" value="QDF75851.1"/>
    <property type="molecule type" value="Genomic_DNA"/>
</dbReference>
<evidence type="ECO:0000313" key="2">
    <source>
        <dbReference type="Proteomes" id="UP000318758"/>
    </source>
</evidence>
<dbReference type="Proteomes" id="UP000318758">
    <property type="component" value="Chromosome"/>
</dbReference>
<name>A0ABX5WMS0_9GAMM</name>
<accession>A0ABX5WMS0</accession>
<gene>
    <name evidence="1" type="ORF">FGA12_12230</name>
</gene>
<reference evidence="1 2" key="1">
    <citation type="submission" date="2019-06" db="EMBL/GenBank/DDBJ databases">
        <title>Complete genome of Shewanella marisflavi ECSMB14101, a mussel settlement-inducing bacterium isolated from East China Sea.</title>
        <authorList>
            <person name="Yang J."/>
            <person name="Liang X."/>
            <person name="Chang R."/>
            <person name="Peng L."/>
        </authorList>
    </citation>
    <scope>NUCLEOTIDE SEQUENCE [LARGE SCALE GENOMIC DNA]</scope>
    <source>
        <strain evidence="1 2">ECSMB14101</strain>
    </source>
</reference>
<dbReference type="RefSeq" id="WP_033540585.1">
    <property type="nucleotide sequence ID" value="NZ_CP041153.1"/>
</dbReference>
<proteinExistence type="predicted"/>
<protein>
    <submittedName>
        <fullName evidence="1">Uncharacterized protein</fullName>
    </submittedName>
</protein>
<organism evidence="1 2">
    <name type="scientific">Shewanella marisflavi</name>
    <dbReference type="NCBI Taxonomy" id="260364"/>
    <lineage>
        <taxon>Bacteria</taxon>
        <taxon>Pseudomonadati</taxon>
        <taxon>Pseudomonadota</taxon>
        <taxon>Gammaproteobacteria</taxon>
        <taxon>Alteromonadales</taxon>
        <taxon>Shewanellaceae</taxon>
        <taxon>Shewanella</taxon>
    </lineage>
</organism>
<keyword evidence="2" id="KW-1185">Reference proteome</keyword>
<evidence type="ECO:0000313" key="1">
    <source>
        <dbReference type="EMBL" id="QDF75851.1"/>
    </source>
</evidence>